<accession>A0ABS5U5A6</accession>
<name>A0ABS5U5A6_9BACT</name>
<gene>
    <name evidence="2" type="ORF">KJB30_03615</name>
</gene>
<dbReference type="RefSeq" id="WP_214296578.1">
    <property type="nucleotide sequence ID" value="NZ_JAHDYS010000003.1"/>
</dbReference>
<comment type="caution">
    <text evidence="2">The sequence shown here is derived from an EMBL/GenBank/DDBJ whole genome shotgun (WGS) entry which is preliminary data.</text>
</comment>
<keyword evidence="3" id="KW-1185">Reference proteome</keyword>
<evidence type="ECO:0000313" key="2">
    <source>
        <dbReference type="EMBL" id="MBT1070860.1"/>
    </source>
</evidence>
<dbReference type="NCBIfam" id="TIGR03016">
    <property type="entry name" value="pepcterm_hypo_1"/>
    <property type="match status" value="1"/>
</dbReference>
<dbReference type="Proteomes" id="UP000784128">
    <property type="component" value="Unassembled WGS sequence"/>
</dbReference>
<reference evidence="2 3" key="1">
    <citation type="submission" date="2021-05" db="EMBL/GenBank/DDBJ databases">
        <title>The draft genome of Geobacter chapellei DSM 13688.</title>
        <authorList>
            <person name="Xu Z."/>
            <person name="Masuda Y."/>
            <person name="Itoh H."/>
            <person name="Senoo K."/>
        </authorList>
    </citation>
    <scope>NUCLEOTIDE SEQUENCE [LARGE SCALE GENOMIC DNA]</scope>
    <source>
        <strain evidence="2 3">DSM 13688</strain>
    </source>
</reference>
<dbReference type="SUPFAM" id="SSF56935">
    <property type="entry name" value="Porins"/>
    <property type="match status" value="1"/>
</dbReference>
<proteinExistence type="predicted"/>
<dbReference type="InterPro" id="IPR017467">
    <property type="entry name" value="CHP03016_PEP-CTERM"/>
</dbReference>
<evidence type="ECO:0000313" key="3">
    <source>
        <dbReference type="Proteomes" id="UP000784128"/>
    </source>
</evidence>
<evidence type="ECO:0000256" key="1">
    <source>
        <dbReference type="SAM" id="SignalP"/>
    </source>
</evidence>
<sequence>MSRLQKAVVTLGICAVAGSAQGADFKIIPSLTVGEEFTDNVHETKDNHVSEFITRLLPGVAAQYKAPNLMADLGYVLDYRYYARNKRKNDLTHDLAAKGNLTVVDNFFYIEASESYQRSSLNVTRDVTRESLTLDQTDRNLITAAPYFEFRPGQRTTLTTGYRFIDTRYSQSSAVDKTDHVGFLEARHELSARWSLTAEYTFTRELSKLEDFNQHQAAGGFRYEYLEKSYLFAQMGHTWTNYDSGRRLNGLFWDAGATHDFGNVAATVTTGVRYDDDPLHNISQETFVAGKVEKRLQTGLLGLSLYYSEFTKADTDRLETIKYGAAVKGTYQFTDRLTGALAFTAEKYEDKLLDTYTRLLLLDYGLSYLLAEKLTVGLSHIHVNSYSPANDADNRRVNRVTLLVTKQF</sequence>
<protein>
    <submittedName>
        <fullName evidence="2">TIGR03016 family PEP-CTERM system-associated outer membrane protein</fullName>
    </submittedName>
</protein>
<feature type="signal peptide" evidence="1">
    <location>
        <begin position="1"/>
        <end position="22"/>
    </location>
</feature>
<organism evidence="2 3">
    <name type="scientific">Pelotalea chapellei</name>
    <dbReference type="NCBI Taxonomy" id="44671"/>
    <lineage>
        <taxon>Bacteria</taxon>
        <taxon>Pseudomonadati</taxon>
        <taxon>Thermodesulfobacteriota</taxon>
        <taxon>Desulfuromonadia</taxon>
        <taxon>Geobacterales</taxon>
        <taxon>Geobacteraceae</taxon>
        <taxon>Pelotalea</taxon>
    </lineage>
</organism>
<feature type="chain" id="PRO_5046622105" evidence="1">
    <location>
        <begin position="23"/>
        <end position="408"/>
    </location>
</feature>
<keyword evidence="1" id="KW-0732">Signal</keyword>
<dbReference type="EMBL" id="JAHDYS010000003">
    <property type="protein sequence ID" value="MBT1070860.1"/>
    <property type="molecule type" value="Genomic_DNA"/>
</dbReference>